<reference evidence="2 3" key="1">
    <citation type="submission" date="2018-05" db="EMBL/GenBank/DDBJ databases">
        <title>Complete genome sequencing of three human clinical isolates of Staphylococcus caprae reveals virulence factors similar to those of S. epidermidis and S. capitis.</title>
        <authorList>
            <person name="Watanabe S."/>
            <person name="Cui L."/>
        </authorList>
    </citation>
    <scope>NUCLEOTIDE SEQUENCE [LARGE SCALE GENOMIC DNA]</scope>
    <source>
        <strain evidence="2 3">JMUB590</strain>
    </source>
</reference>
<feature type="transmembrane region" description="Helical" evidence="1">
    <location>
        <begin position="34"/>
        <end position="54"/>
    </location>
</feature>
<dbReference type="EMBL" id="AP018586">
    <property type="protein sequence ID" value="BBD91344.1"/>
    <property type="molecule type" value="Genomic_DNA"/>
</dbReference>
<sequence>MLVISIILTVLGLSLILVSLIVSKSDSLDLREKIYLPGLCLLLIGFLCLIGHFVNSSL</sequence>
<keyword evidence="1" id="KW-0812">Transmembrane</keyword>
<evidence type="ECO:0000313" key="3">
    <source>
        <dbReference type="Proteomes" id="UP000274772"/>
    </source>
</evidence>
<dbReference type="Proteomes" id="UP000274772">
    <property type="component" value="Chromosome"/>
</dbReference>
<accession>A0ABM7FQD5</accession>
<gene>
    <name evidence="2" type="ORF">JMUB590_0234</name>
</gene>
<protein>
    <submittedName>
        <fullName evidence="2">Uncharacterized protein</fullName>
    </submittedName>
</protein>
<feature type="transmembrane region" description="Helical" evidence="1">
    <location>
        <begin position="6"/>
        <end position="22"/>
    </location>
</feature>
<organism evidence="2 3">
    <name type="scientific">Staphylococcus caprae</name>
    <dbReference type="NCBI Taxonomy" id="29380"/>
    <lineage>
        <taxon>Bacteria</taxon>
        <taxon>Bacillati</taxon>
        <taxon>Bacillota</taxon>
        <taxon>Bacilli</taxon>
        <taxon>Bacillales</taxon>
        <taxon>Staphylococcaceae</taxon>
        <taxon>Staphylococcus</taxon>
    </lineage>
</organism>
<evidence type="ECO:0000313" key="2">
    <source>
        <dbReference type="EMBL" id="BBD91344.1"/>
    </source>
</evidence>
<name>A0ABM7FQD5_9STAP</name>
<dbReference type="GeneID" id="58052283"/>
<keyword evidence="3" id="KW-1185">Reference proteome</keyword>
<proteinExistence type="predicted"/>
<evidence type="ECO:0000256" key="1">
    <source>
        <dbReference type="SAM" id="Phobius"/>
    </source>
</evidence>
<keyword evidence="1" id="KW-0472">Membrane</keyword>
<keyword evidence="1" id="KW-1133">Transmembrane helix</keyword>
<dbReference type="RefSeq" id="WP_002444666.1">
    <property type="nucleotide sequence ID" value="NZ_AP018585.1"/>
</dbReference>